<gene>
    <name evidence="1" type="ORF">E5331_17680</name>
</gene>
<evidence type="ECO:0000313" key="1">
    <source>
        <dbReference type="EMBL" id="TGY76599.1"/>
    </source>
</evidence>
<keyword evidence="2" id="KW-1185">Reference proteome</keyword>
<evidence type="ECO:0000313" key="2">
    <source>
        <dbReference type="Proteomes" id="UP000306319"/>
    </source>
</evidence>
<comment type="caution">
    <text evidence="1">The sequence shown here is derived from an EMBL/GenBank/DDBJ whole genome shotgun (WGS) entry which is preliminary data.</text>
</comment>
<accession>A0AC61RBV7</accession>
<sequence length="97" mass="10719">MATPENNKNQLQIQLRPDMADGKYSNLAMIGHGPNEFLIDFIFAAPGMPQAPVVSRVIMSPENAKQLMFAITDNVKKYEAQFGEILPRGNNNTIGNN</sequence>
<dbReference type="Proteomes" id="UP000306319">
    <property type="component" value="Unassembled WGS sequence"/>
</dbReference>
<reference evidence="1" key="1">
    <citation type="submission" date="2019-04" db="EMBL/GenBank/DDBJ databases">
        <title>Microbes associate with the intestines of laboratory mice.</title>
        <authorList>
            <person name="Navarre W."/>
            <person name="Wong E."/>
            <person name="Huang K."/>
            <person name="Tropini C."/>
            <person name="Ng K."/>
            <person name="Yu B."/>
        </authorList>
    </citation>
    <scope>NUCLEOTIDE SEQUENCE</scope>
    <source>
        <strain evidence="1">NM04_E33</strain>
    </source>
</reference>
<proteinExistence type="predicted"/>
<name>A0AC61RBV7_9BACT</name>
<dbReference type="EMBL" id="SRYB01000038">
    <property type="protein sequence ID" value="TGY76599.1"/>
    <property type="molecule type" value="Genomic_DNA"/>
</dbReference>
<protein>
    <submittedName>
        <fullName evidence="1">DUF3467 domain-containing protein</fullName>
    </submittedName>
</protein>
<organism evidence="1 2">
    <name type="scientific">Lepagella muris</name>
    <dbReference type="NCBI Taxonomy" id="3032870"/>
    <lineage>
        <taxon>Bacteria</taxon>
        <taxon>Pseudomonadati</taxon>
        <taxon>Bacteroidota</taxon>
        <taxon>Bacteroidia</taxon>
        <taxon>Bacteroidales</taxon>
        <taxon>Muribaculaceae</taxon>
        <taxon>Lepagella</taxon>
    </lineage>
</organism>